<organism evidence="5 7">
    <name type="scientific">Bifidobacterium adolescentis</name>
    <dbReference type="NCBI Taxonomy" id="1680"/>
    <lineage>
        <taxon>Bacteria</taxon>
        <taxon>Bacillati</taxon>
        <taxon>Actinomycetota</taxon>
        <taxon>Actinomycetes</taxon>
        <taxon>Bifidobacteriales</taxon>
        <taxon>Bifidobacteriaceae</taxon>
        <taxon>Bifidobacterium</taxon>
    </lineage>
</organism>
<gene>
    <name evidence="5" type="ORF">AL0462_1060</name>
    <name evidence="4" type="ORF">B5789_0367</name>
</gene>
<proteinExistence type="predicted"/>
<dbReference type="EMBL" id="NAQF01000002">
    <property type="protein sequence ID" value="OQM58290.1"/>
    <property type="molecule type" value="Genomic_DNA"/>
</dbReference>
<sequence>MLRRRCHPFAHSSTRIGAVTQGFIDNKTSLVKDDLVRTIREGDRISIAAASFSMYAYRELREQLESASSFRFIYTSKTFTEDATPKEQREFYIPRLEREQNLYGTPLEIRLRNELTQKAIATECADWIRRKKARFMSFDEESDITPSLVVEHADEKTAYMPFNEFTTTQLGVSRHAASYQGVAKMEDFMAEGFLDKINEAWNSGDLHDVTDKVIDGIERMYQENPPELVYYMALYRIFSEFLDDISEDVLPKEGTGFRESMIWNKLYDFQKDAALAIINKLETYNGCILADSVGLGKTFTALAVIKYFEARNRNVLVLCPKKLKDNWVTYRSNATNNPIAGDHLRYDVLFHTDLSRTRGDTIMSIPIERINWGNYDLVVIDESHNFRNGADSAAKADDKENRYQKLLNKVIHSGVPTKVLMLSATPVNNRFRDLQNQLELAYGDKGDEWSRKLGLSTNIDMVFRNAQKAYGVWSKLEPEERSTKRLMDMLDFDFFRILDQVTVARSRRHIRNHYDMDAIGGLPERLRPQTIRPALSTESDCVSYDEIYDELERLTLTLYTPSEFVLESRMSKYFDDDKIEGLTIRGRETGVRKLMATNLLKRFESSVHSFRMTLNRVLGYMSDTVGTIDSYEEYRAKHYDTGVLEQIDIDRFDDGFDLDQDDTESMDPDEFATKGKTRFLLSDMDWRTWRDCILRDMDVIHRLLNMVSGIDAAHDAKLQRLYRTISDKQNQPINPGNHKILIFTAFADTADYLYEHVSKYAGMLGLNTAEVTGTNPGRCTVKKVGGRMSDILACFSPVSKERDMTAPRLKDTNIDILIATDCISEGQNLQDCDMMVNYDIHWNPVRIIQRFGRIDRIGSTNKRIQLVNYWPDVDLDKYLKLKDRVEARMKVAVMASTGDDDYINPDEKGDLEYRERQLRQMQDEVLDLEDVDGGVSITDLGLNEFRMDLVGYHRDNPDIERTPTGINAVVEGNEPGILFVLRNTSKDVKAVGRNPIHPYYLVHVGDDGRILHGHLNAKDCLDVMRKLCKGKDTYDPRLCRAYNRFTHDGKDMRHASDLLREAVRSIMDQDDATAADSFFTGSMGNFLDENVKGLDDFELVCFLVIRPATGGKS</sequence>
<dbReference type="GO" id="GO:0006281">
    <property type="term" value="P:DNA repair"/>
    <property type="evidence" value="ECO:0007669"/>
    <property type="project" value="TreeGrafter"/>
</dbReference>
<dbReference type="PANTHER" id="PTHR45766">
    <property type="entry name" value="DNA ANNEALING HELICASE AND ENDONUCLEASE ZRANB3 FAMILY MEMBER"/>
    <property type="match status" value="1"/>
</dbReference>
<dbReference type="GO" id="GO:0004386">
    <property type="term" value="F:helicase activity"/>
    <property type="evidence" value="ECO:0007669"/>
    <property type="project" value="UniProtKB-KW"/>
</dbReference>
<feature type="domain" description="Helicase ATP-binding" evidence="2">
    <location>
        <begin position="278"/>
        <end position="444"/>
    </location>
</feature>
<comment type="caution">
    <text evidence="5">The sequence shown here is derived from an EMBL/GenBank/DDBJ whole genome shotgun (WGS) entry which is preliminary data.</text>
</comment>
<dbReference type="InterPro" id="IPR027417">
    <property type="entry name" value="P-loop_NTPase"/>
</dbReference>
<evidence type="ECO:0000313" key="7">
    <source>
        <dbReference type="Proteomes" id="UP000193905"/>
    </source>
</evidence>
<dbReference type="SMART" id="SM00487">
    <property type="entry name" value="DEXDc"/>
    <property type="match status" value="1"/>
</dbReference>
<dbReference type="CDD" id="cd18793">
    <property type="entry name" value="SF2_C_SNF"/>
    <property type="match status" value="1"/>
</dbReference>
<dbReference type="SUPFAM" id="SSF52540">
    <property type="entry name" value="P-loop containing nucleoside triphosphate hydrolases"/>
    <property type="match status" value="1"/>
</dbReference>
<dbReference type="InterPro" id="IPR000330">
    <property type="entry name" value="SNF2_N"/>
</dbReference>
<dbReference type="CDD" id="cd10311">
    <property type="entry name" value="PLDc_N_DEXD_c"/>
    <property type="match status" value="1"/>
</dbReference>
<protein>
    <submittedName>
        <fullName evidence="5">Helicase</fullName>
    </submittedName>
</protein>
<keyword evidence="1" id="KW-0378">Hydrolase</keyword>
<evidence type="ECO:0000256" key="1">
    <source>
        <dbReference type="ARBA" id="ARBA00022801"/>
    </source>
</evidence>
<evidence type="ECO:0000313" key="4">
    <source>
        <dbReference type="EMBL" id="OQM58290.1"/>
    </source>
</evidence>
<dbReference type="Gene3D" id="3.40.50.10810">
    <property type="entry name" value="Tandem AAA-ATPase domain"/>
    <property type="match status" value="1"/>
</dbReference>
<evidence type="ECO:0000313" key="5">
    <source>
        <dbReference type="EMBL" id="OSG96565.1"/>
    </source>
</evidence>
<dbReference type="AlphaFoldDB" id="A0A1V8QBS0"/>
<evidence type="ECO:0000259" key="2">
    <source>
        <dbReference type="PROSITE" id="PS51192"/>
    </source>
</evidence>
<dbReference type="Pfam" id="PF00176">
    <property type="entry name" value="SNF2-rel_dom"/>
    <property type="match status" value="1"/>
</dbReference>
<reference evidence="4 6" key="2">
    <citation type="submission" date="2017-03" db="EMBL/GenBank/DDBJ databases">
        <title>Maternal inheritance of bifidobacteria.</title>
        <authorList>
            <person name="Lugli G.A."/>
            <person name="Duranti S."/>
            <person name="Milani C."/>
            <person name="Mancabelli L."/>
        </authorList>
    </citation>
    <scope>NUCLEOTIDE SEQUENCE [LARGE SCALE GENOMIC DNA]</scope>
    <source>
        <strain evidence="4 6">1892B</strain>
    </source>
</reference>
<dbReference type="InterPro" id="IPR001650">
    <property type="entry name" value="Helicase_C-like"/>
</dbReference>
<keyword evidence="5" id="KW-0067">ATP-binding</keyword>
<dbReference type="InterPro" id="IPR038718">
    <property type="entry name" value="SNF2-like_sf"/>
</dbReference>
<dbReference type="Proteomes" id="UP000193905">
    <property type="component" value="Unassembled WGS sequence"/>
</dbReference>
<dbReference type="InterPro" id="IPR049730">
    <property type="entry name" value="SNF2/RAD54-like_C"/>
</dbReference>
<dbReference type="Proteomes" id="UP000192714">
    <property type="component" value="Unassembled WGS sequence"/>
</dbReference>
<dbReference type="PROSITE" id="PS51192">
    <property type="entry name" value="HELICASE_ATP_BIND_1"/>
    <property type="match status" value="1"/>
</dbReference>
<dbReference type="SMART" id="SM00490">
    <property type="entry name" value="HELICc"/>
    <property type="match status" value="1"/>
</dbReference>
<feature type="domain" description="Helicase C-terminal" evidence="3">
    <location>
        <begin position="717"/>
        <end position="897"/>
    </location>
</feature>
<dbReference type="PANTHER" id="PTHR45766:SF6">
    <property type="entry name" value="SWI_SNF-RELATED MATRIX-ASSOCIATED ACTIN-DEPENDENT REGULATOR OF CHROMATIN SUBFAMILY A-LIKE PROTEIN 1"/>
    <property type="match status" value="1"/>
</dbReference>
<dbReference type="GO" id="GO:0005524">
    <property type="term" value="F:ATP binding"/>
    <property type="evidence" value="ECO:0007669"/>
    <property type="project" value="InterPro"/>
</dbReference>
<keyword evidence="5" id="KW-0347">Helicase</keyword>
<keyword evidence="5" id="KW-0547">Nucleotide-binding</keyword>
<dbReference type="GO" id="GO:0031297">
    <property type="term" value="P:replication fork processing"/>
    <property type="evidence" value="ECO:0007669"/>
    <property type="project" value="TreeGrafter"/>
</dbReference>
<reference evidence="5 7" key="1">
    <citation type="journal article" date="2016" name="Sci. Rep.">
        <title>Evaluation of genetic diversity among strains of the human gut commensal Bifidobacterium adolescentis.</title>
        <authorList>
            <person name="Duranti S."/>
            <person name="Milani C."/>
            <person name="Lugli G.A."/>
            <person name="Mancabelli L."/>
            <person name="Turroni F."/>
            <person name="Ferrario C."/>
            <person name="Mangifesta M."/>
            <person name="Viappiani A."/>
            <person name="Sanchez B."/>
            <person name="Margolles A."/>
            <person name="van Sinderen D."/>
            <person name="Ventura M."/>
        </authorList>
    </citation>
    <scope>NUCLEOTIDE SEQUENCE [LARGE SCALE GENOMIC DNA]</scope>
    <source>
        <strain evidence="5 7">AL46-2</strain>
    </source>
</reference>
<name>A0A1V8QBS0_BIFAD</name>
<dbReference type="EMBL" id="LNKH01000007">
    <property type="protein sequence ID" value="OSG96565.1"/>
    <property type="molecule type" value="Genomic_DNA"/>
</dbReference>
<dbReference type="PROSITE" id="PS51194">
    <property type="entry name" value="HELICASE_CTER"/>
    <property type="match status" value="1"/>
</dbReference>
<dbReference type="Pfam" id="PF00271">
    <property type="entry name" value="Helicase_C"/>
    <property type="match status" value="1"/>
</dbReference>
<accession>A0A1V8QBS0</accession>
<evidence type="ECO:0000313" key="6">
    <source>
        <dbReference type="Proteomes" id="UP000192714"/>
    </source>
</evidence>
<dbReference type="Gene3D" id="3.40.50.300">
    <property type="entry name" value="P-loop containing nucleotide triphosphate hydrolases"/>
    <property type="match status" value="1"/>
</dbReference>
<dbReference type="GO" id="GO:0016787">
    <property type="term" value="F:hydrolase activity"/>
    <property type="evidence" value="ECO:0007669"/>
    <property type="project" value="UniProtKB-KW"/>
</dbReference>
<dbReference type="InterPro" id="IPR014001">
    <property type="entry name" value="Helicase_ATP-bd"/>
</dbReference>
<evidence type="ECO:0000259" key="3">
    <source>
        <dbReference type="PROSITE" id="PS51194"/>
    </source>
</evidence>